<dbReference type="InterPro" id="IPR042095">
    <property type="entry name" value="SUMF_sf"/>
</dbReference>
<dbReference type="Proteomes" id="UP001152321">
    <property type="component" value="Unassembled WGS sequence"/>
</dbReference>
<evidence type="ECO:0000256" key="1">
    <source>
        <dbReference type="ARBA" id="ARBA00001933"/>
    </source>
</evidence>
<dbReference type="EMBL" id="JANRMI010000002">
    <property type="protein sequence ID" value="MDG0815992.1"/>
    <property type="molecule type" value="Genomic_DNA"/>
</dbReference>
<organism evidence="5 6">
    <name type="scientific">Bdellovibrio svalbardensis</name>
    <dbReference type="NCBI Taxonomy" id="2972972"/>
    <lineage>
        <taxon>Bacteria</taxon>
        <taxon>Pseudomonadati</taxon>
        <taxon>Bdellovibrionota</taxon>
        <taxon>Bdellovibrionia</taxon>
        <taxon>Bdellovibrionales</taxon>
        <taxon>Pseudobdellovibrionaceae</taxon>
        <taxon>Bdellovibrio</taxon>
    </lineage>
</organism>
<proteinExistence type="predicted"/>
<sequence length="1042" mass="118254">MSYTVSLQRNPNLSIPQVDRTGANEVQNFFGKNWWTGLPPEECAGYHPEQKFLQALPLVNLQICTRQDVLDYFNNTWTLTEVLFSALKNEATYIRPPYHELRHPLIFYYGHPAVLYYNKLRLAGIVSNPVDLYLEKILETGVDEMSWDDMSKNEMQWPKVQAVHEYRKKIYDIVVNVIKTHPDLEPSAQRNLGPSSPLWSLFMGFEHEKIHFETSSVLIRELPLELVETPKHWAPLHPSALTKTPSKPVAGKDYPVAEWVQVPGGKVEYGKPPSAPSFGWDNEYGSRTKTVKDFQVTNQLISNGEYYEFVAGLGYINDKYWSQEGLLWRKFRNTKRPTFWVAHGPEGLHDYKLRTIFEIVDMPWSWPAEVNYHEAQAYIHWKQEKDHGKLIYRLITEPEHVRLRETDTDPVLQKDSYNNRAESLRSLDYNLNFQFSSANPVNFYSGNKLGVKDLFGNVWQWAEDQFNPLDGFKVHPLYDDFSTPCFDGKHQMILGGSFISCGHEASKWARFHFRPHFFQHAGFRIAATLDGSSDNESTKLKQAGDYVHPRRQNVRDQMQHTDWWKKVNQPLELDETEMKELWNQTQSTILKFELHRAELSPMGTALDPATNDVAKDFRLPYQSVKTFPDRPDDFQKLLKTVLEELVPTGQQPGHPGYMAYVAGSGNAISNMAQALSQTLNQFTGHYSLSPGLVSLEAEALRWVLNMVGYPSQSAGFFTTGGSLATLSAMSLARKAKFKGYDLSRARFYASAHAHHCAGKSLSILGFPKEALTLIAVNDKLQMNVPELEKQIAADLAQGLQPVCVIGTAGSTNTGAIDNLAEISVIAKKNNLWFHVDGAYGGFFLLTEEGQNLLKGIAESDSIILDPHKSLSLPYGTGCLLVRDRALMSYDYTGAPTYMPPSPGLQDEDGRLDFADISPELSRDFRGLRFWLPIKTLGIGPFQVNLEEKMKLAKYLANELRGISDLEVLAEPQLSIVNFKMKESAMTRELLTHINQSQKIFLSGCTVNKEFVIRVCLLGFRSHFAEVNTLLEIIRNSLKEMGV</sequence>
<gene>
    <name evidence="5" type="primary">ovoA</name>
    <name evidence="5" type="ORF">NWE73_06440</name>
</gene>
<evidence type="ECO:0000259" key="4">
    <source>
        <dbReference type="Pfam" id="PF03781"/>
    </source>
</evidence>
<dbReference type="InterPro" id="IPR051043">
    <property type="entry name" value="Sulfatase_Mod_Factor_Kinase"/>
</dbReference>
<evidence type="ECO:0000313" key="6">
    <source>
        <dbReference type="Proteomes" id="UP001152321"/>
    </source>
</evidence>
<dbReference type="PANTHER" id="PTHR23150:SF26">
    <property type="entry name" value="GENERIC METHYLTRANSFERASE"/>
    <property type="match status" value="1"/>
</dbReference>
<dbReference type="InterPro" id="IPR002129">
    <property type="entry name" value="PyrdxlP-dep_de-COase"/>
</dbReference>
<dbReference type="Pfam" id="PF00282">
    <property type="entry name" value="Pyridoxal_deC"/>
    <property type="match status" value="1"/>
</dbReference>
<protein>
    <submittedName>
        <fullName evidence="5">5-histidylcysteine sulfoxide synthase</fullName>
    </submittedName>
</protein>
<keyword evidence="3" id="KW-0456">Lyase</keyword>
<dbReference type="Pfam" id="PF03781">
    <property type="entry name" value="FGE-sulfatase"/>
    <property type="match status" value="1"/>
</dbReference>
<dbReference type="InterPro" id="IPR015424">
    <property type="entry name" value="PyrdxlP-dep_Trfase"/>
</dbReference>
<dbReference type="Gene3D" id="3.90.1580.10">
    <property type="entry name" value="paralog of FGE (formylglycine-generating enzyme)"/>
    <property type="match status" value="1"/>
</dbReference>
<dbReference type="InterPro" id="IPR016187">
    <property type="entry name" value="CTDL_fold"/>
</dbReference>
<dbReference type="InterPro" id="IPR015422">
    <property type="entry name" value="PyrdxlP-dep_Trfase_small"/>
</dbReference>
<keyword evidence="2" id="KW-0663">Pyridoxal phosphate</keyword>
<comment type="caution">
    <text evidence="5">The sequence shown here is derived from an EMBL/GenBank/DDBJ whole genome shotgun (WGS) entry which is preliminary data.</text>
</comment>
<dbReference type="Gene3D" id="3.90.1150.10">
    <property type="entry name" value="Aspartate Aminotransferase, domain 1"/>
    <property type="match status" value="1"/>
</dbReference>
<dbReference type="PANTHER" id="PTHR23150">
    <property type="entry name" value="SULFATASE MODIFYING FACTOR 1, 2"/>
    <property type="match status" value="1"/>
</dbReference>
<name>A0ABT6DGM1_9BACT</name>
<dbReference type="Gene3D" id="3.40.640.10">
    <property type="entry name" value="Type I PLP-dependent aspartate aminotransferase-like (Major domain)"/>
    <property type="match status" value="1"/>
</dbReference>
<dbReference type="InterPro" id="IPR027577">
    <property type="entry name" value="OvoA_Nterm"/>
</dbReference>
<keyword evidence="6" id="KW-1185">Reference proteome</keyword>
<feature type="domain" description="Sulfatase-modifying factor enzyme-like" evidence="4">
    <location>
        <begin position="256"/>
        <end position="526"/>
    </location>
</feature>
<evidence type="ECO:0000313" key="5">
    <source>
        <dbReference type="EMBL" id="MDG0815992.1"/>
    </source>
</evidence>
<dbReference type="SUPFAM" id="SSF53383">
    <property type="entry name" value="PLP-dependent transferases"/>
    <property type="match status" value="1"/>
</dbReference>
<dbReference type="RefSeq" id="WP_277577470.1">
    <property type="nucleotide sequence ID" value="NZ_JANRMI010000002.1"/>
</dbReference>
<accession>A0ABT6DGM1</accession>
<dbReference type="SUPFAM" id="SSF56436">
    <property type="entry name" value="C-type lectin-like"/>
    <property type="match status" value="1"/>
</dbReference>
<comment type="cofactor">
    <cofactor evidence="1">
        <name>pyridoxal 5'-phosphate</name>
        <dbReference type="ChEBI" id="CHEBI:597326"/>
    </cofactor>
</comment>
<dbReference type="InterPro" id="IPR015421">
    <property type="entry name" value="PyrdxlP-dep_Trfase_major"/>
</dbReference>
<evidence type="ECO:0000256" key="2">
    <source>
        <dbReference type="ARBA" id="ARBA00022898"/>
    </source>
</evidence>
<dbReference type="NCBIfam" id="TIGR04344">
    <property type="entry name" value="ovoA_Nterm"/>
    <property type="match status" value="1"/>
</dbReference>
<dbReference type="InterPro" id="IPR005532">
    <property type="entry name" value="SUMF_dom"/>
</dbReference>
<evidence type="ECO:0000256" key="3">
    <source>
        <dbReference type="ARBA" id="ARBA00023239"/>
    </source>
</evidence>
<reference evidence="5" key="1">
    <citation type="submission" date="2022-08" db="EMBL/GenBank/DDBJ databases">
        <title>Novel Bdellovibrio Species Isolated from Svalbard: Designation Bdellovibrio svalbardensis.</title>
        <authorList>
            <person name="Mitchell R.J."/>
            <person name="Choi S.Y."/>
        </authorList>
    </citation>
    <scope>NUCLEOTIDE SEQUENCE</scope>
    <source>
        <strain evidence="5">PAP01</strain>
    </source>
</reference>